<keyword evidence="2" id="KW-0472">Membrane</keyword>
<feature type="region of interest" description="Disordered" evidence="1">
    <location>
        <begin position="1"/>
        <end position="87"/>
    </location>
</feature>
<evidence type="ECO:0000313" key="3">
    <source>
        <dbReference type="EMBL" id="CDW73213.1"/>
    </source>
</evidence>
<name>A0A077ZTH2_STYLE</name>
<dbReference type="EMBL" id="CCKQ01002119">
    <property type="protein sequence ID" value="CDW73213.1"/>
    <property type="molecule type" value="Genomic_DNA"/>
</dbReference>
<dbReference type="Proteomes" id="UP000039865">
    <property type="component" value="Unassembled WGS sequence"/>
</dbReference>
<protein>
    <recommendedName>
        <fullName evidence="5">Transmembrane protein</fullName>
    </recommendedName>
</protein>
<feature type="compositionally biased region" description="Basic and acidic residues" evidence="1">
    <location>
        <begin position="1"/>
        <end position="18"/>
    </location>
</feature>
<keyword evidence="4" id="KW-1185">Reference proteome</keyword>
<evidence type="ECO:0008006" key="5">
    <source>
        <dbReference type="Google" id="ProtNLM"/>
    </source>
</evidence>
<gene>
    <name evidence="3" type="primary">Contig4659.g4971</name>
    <name evidence="3" type="ORF">STYLEM_2189</name>
</gene>
<feature type="transmembrane region" description="Helical" evidence="2">
    <location>
        <begin position="143"/>
        <end position="165"/>
    </location>
</feature>
<organism evidence="3 4">
    <name type="scientific">Stylonychia lemnae</name>
    <name type="common">Ciliate</name>
    <dbReference type="NCBI Taxonomy" id="5949"/>
    <lineage>
        <taxon>Eukaryota</taxon>
        <taxon>Sar</taxon>
        <taxon>Alveolata</taxon>
        <taxon>Ciliophora</taxon>
        <taxon>Intramacronucleata</taxon>
        <taxon>Spirotrichea</taxon>
        <taxon>Stichotrichia</taxon>
        <taxon>Sporadotrichida</taxon>
        <taxon>Oxytrichidae</taxon>
        <taxon>Stylonychinae</taxon>
        <taxon>Stylonychia</taxon>
    </lineage>
</organism>
<sequence length="237" mass="27865">MDWNKKDIETENHQKTDNRSSTSFDYEDDDQQQPENVYNSNEIEESKDYETQDVQMEPFQEEQPSNPEILSQQQEEQKEEENSNNNSNIDEFDIKIEIIKETIDKNENKKSTTANISSIKSKDHYLMKLENQQQISKKVRNQCFLLFLLNAAGLLAILIICAFMYPIDLFAFVLSLIFQALINLLVVLIIGTKIIRKWNSEVIDQNNPNTDKFGRFYLTAIRYQITYKKIMEIIKQS</sequence>
<feature type="transmembrane region" description="Helical" evidence="2">
    <location>
        <begin position="171"/>
        <end position="190"/>
    </location>
</feature>
<dbReference type="AlphaFoldDB" id="A0A077ZTH2"/>
<dbReference type="InParanoid" id="A0A077ZTH2"/>
<proteinExistence type="predicted"/>
<accession>A0A077ZTH2</accession>
<keyword evidence="2" id="KW-0812">Transmembrane</keyword>
<reference evidence="3 4" key="1">
    <citation type="submission" date="2014-06" db="EMBL/GenBank/DDBJ databases">
        <authorList>
            <person name="Swart Estienne"/>
        </authorList>
    </citation>
    <scope>NUCLEOTIDE SEQUENCE [LARGE SCALE GENOMIC DNA]</scope>
    <source>
        <strain evidence="3 4">130c</strain>
    </source>
</reference>
<keyword evidence="2" id="KW-1133">Transmembrane helix</keyword>
<evidence type="ECO:0000256" key="1">
    <source>
        <dbReference type="SAM" id="MobiDB-lite"/>
    </source>
</evidence>
<evidence type="ECO:0000256" key="2">
    <source>
        <dbReference type="SAM" id="Phobius"/>
    </source>
</evidence>
<evidence type="ECO:0000313" key="4">
    <source>
        <dbReference type="Proteomes" id="UP000039865"/>
    </source>
</evidence>